<evidence type="ECO:0000313" key="2">
    <source>
        <dbReference type="EMBL" id="KAH6893246.1"/>
    </source>
</evidence>
<dbReference type="EMBL" id="JAGPYM010000006">
    <property type="protein sequence ID" value="KAH6893246.1"/>
    <property type="molecule type" value="Genomic_DNA"/>
</dbReference>
<gene>
    <name evidence="2" type="ORF">B0T10DRAFT_457354</name>
</gene>
<accession>A0A9P8WCL7</accession>
<name>A0A9P8WCL7_9HYPO</name>
<evidence type="ECO:0000313" key="3">
    <source>
        <dbReference type="Proteomes" id="UP000777438"/>
    </source>
</evidence>
<feature type="region of interest" description="Disordered" evidence="1">
    <location>
        <begin position="151"/>
        <end position="180"/>
    </location>
</feature>
<comment type="caution">
    <text evidence="2">The sequence shown here is derived from an EMBL/GenBank/DDBJ whole genome shotgun (WGS) entry which is preliminary data.</text>
</comment>
<feature type="region of interest" description="Disordered" evidence="1">
    <location>
        <begin position="59"/>
        <end position="103"/>
    </location>
</feature>
<dbReference type="Proteomes" id="UP000777438">
    <property type="component" value="Unassembled WGS sequence"/>
</dbReference>
<organism evidence="2 3">
    <name type="scientific">Thelonectria olida</name>
    <dbReference type="NCBI Taxonomy" id="1576542"/>
    <lineage>
        <taxon>Eukaryota</taxon>
        <taxon>Fungi</taxon>
        <taxon>Dikarya</taxon>
        <taxon>Ascomycota</taxon>
        <taxon>Pezizomycotina</taxon>
        <taxon>Sordariomycetes</taxon>
        <taxon>Hypocreomycetidae</taxon>
        <taxon>Hypocreales</taxon>
        <taxon>Nectriaceae</taxon>
        <taxon>Thelonectria</taxon>
    </lineage>
</organism>
<feature type="compositionally biased region" description="Low complexity" evidence="1">
    <location>
        <begin position="86"/>
        <end position="98"/>
    </location>
</feature>
<protein>
    <submittedName>
        <fullName evidence="2">Uncharacterized protein</fullName>
    </submittedName>
</protein>
<evidence type="ECO:0000256" key="1">
    <source>
        <dbReference type="SAM" id="MobiDB-lite"/>
    </source>
</evidence>
<reference evidence="2 3" key="1">
    <citation type="journal article" date="2021" name="Nat. Commun.">
        <title>Genetic determinants of endophytism in the Arabidopsis root mycobiome.</title>
        <authorList>
            <person name="Mesny F."/>
            <person name="Miyauchi S."/>
            <person name="Thiergart T."/>
            <person name="Pickel B."/>
            <person name="Atanasova L."/>
            <person name="Karlsson M."/>
            <person name="Huettel B."/>
            <person name="Barry K.W."/>
            <person name="Haridas S."/>
            <person name="Chen C."/>
            <person name="Bauer D."/>
            <person name="Andreopoulos W."/>
            <person name="Pangilinan J."/>
            <person name="LaButti K."/>
            <person name="Riley R."/>
            <person name="Lipzen A."/>
            <person name="Clum A."/>
            <person name="Drula E."/>
            <person name="Henrissat B."/>
            <person name="Kohler A."/>
            <person name="Grigoriev I.V."/>
            <person name="Martin F.M."/>
            <person name="Hacquard S."/>
        </authorList>
    </citation>
    <scope>NUCLEOTIDE SEQUENCE [LARGE SCALE GENOMIC DNA]</scope>
    <source>
        <strain evidence="2 3">MPI-CAGE-CH-0241</strain>
    </source>
</reference>
<keyword evidence="3" id="KW-1185">Reference proteome</keyword>
<sequence length="213" mass="22704">MASQKQLLRKIRQACIVNAGPNFTGVLQSACAWAGLGWRRSGYMPISGGPVNPINPNPHTLNASWVPRHRKRNASTAPTEYPTPPSRMSISHSSSQSQEKQKSIRTIMAGTVWHLAMDAHAMIMSRKDGGNNHGHNSSTNKPRPFILVDSNGKTNGEVSAAGPAGPQEASEGAASGSFPEVYSGLPKRTLHCSSHIDHPAHVQSSQRGCSAVA</sequence>
<dbReference type="AlphaFoldDB" id="A0A9P8WCL7"/>
<proteinExistence type="predicted"/>